<evidence type="ECO:0000313" key="3">
    <source>
        <dbReference type="Proteomes" id="UP000256304"/>
    </source>
</evidence>
<evidence type="ECO:0000313" key="2">
    <source>
        <dbReference type="EMBL" id="REE67986.1"/>
    </source>
</evidence>
<accession>A0A3D9QV12</accession>
<evidence type="ECO:0000256" key="1">
    <source>
        <dbReference type="SAM" id="Phobius"/>
    </source>
</evidence>
<keyword evidence="3" id="KW-1185">Reference proteome</keyword>
<proteinExistence type="predicted"/>
<comment type="caution">
    <text evidence="2">The sequence shown here is derived from an EMBL/GenBank/DDBJ whole genome shotgun (WGS) entry which is preliminary data.</text>
</comment>
<sequence>MGSSLGSWLIRLLIATVTVVFIYPAIGFACLVIGFTSSWRSGLWMLGSALLMLVILKWESRQFRPARRSGRSTVVQELGQFPGVYDNDASPPPLSDIYYDIAKGLREQECLLDLLNKDAEDTRRHSVNCRCVACSVNTSRESGKAHGA</sequence>
<reference evidence="2 3" key="1">
    <citation type="submission" date="2018-08" db="EMBL/GenBank/DDBJ databases">
        <title>Genomic Encyclopedia of Type Strains, Phase III (KMG-III): the genomes of soil and plant-associated and newly described type strains.</title>
        <authorList>
            <person name="Whitman W."/>
        </authorList>
    </citation>
    <scope>NUCLEOTIDE SEQUENCE [LARGE SCALE GENOMIC DNA]</scope>
    <source>
        <strain evidence="2 3">CGMCC 1.10966</strain>
    </source>
</reference>
<feature type="transmembrane region" description="Helical" evidence="1">
    <location>
        <begin position="12"/>
        <end position="35"/>
    </location>
</feature>
<keyword evidence="1" id="KW-1133">Transmembrane helix</keyword>
<dbReference type="Proteomes" id="UP000256304">
    <property type="component" value="Unassembled WGS sequence"/>
</dbReference>
<organism evidence="2 3">
    <name type="scientific">Paenibacillus taihuensis</name>
    <dbReference type="NCBI Taxonomy" id="1156355"/>
    <lineage>
        <taxon>Bacteria</taxon>
        <taxon>Bacillati</taxon>
        <taxon>Bacillota</taxon>
        <taxon>Bacilli</taxon>
        <taxon>Bacillales</taxon>
        <taxon>Paenibacillaceae</taxon>
        <taxon>Paenibacillus</taxon>
    </lineage>
</organism>
<keyword evidence="1" id="KW-0812">Transmembrane</keyword>
<protein>
    <submittedName>
        <fullName evidence="2">Uncharacterized protein</fullName>
    </submittedName>
</protein>
<keyword evidence="1" id="KW-0472">Membrane</keyword>
<dbReference type="OrthoDB" id="2618830at2"/>
<gene>
    <name evidence="2" type="ORF">A8990_14035</name>
</gene>
<feature type="transmembrane region" description="Helical" evidence="1">
    <location>
        <begin position="41"/>
        <end position="58"/>
    </location>
</feature>
<name>A0A3D9QV12_9BACL</name>
<dbReference type="AlphaFoldDB" id="A0A3D9QV12"/>
<dbReference type="EMBL" id="QTTN01000040">
    <property type="protein sequence ID" value="REE67986.1"/>
    <property type="molecule type" value="Genomic_DNA"/>
</dbReference>
<dbReference type="RefSeq" id="WP_116191771.1">
    <property type="nucleotide sequence ID" value="NZ_QTTN01000040.1"/>
</dbReference>